<evidence type="ECO:0000256" key="3">
    <source>
        <dbReference type="ARBA" id="ARBA00022452"/>
    </source>
</evidence>
<dbReference type="PANTHER" id="PTHR32552:SF81">
    <property type="entry name" value="TONB-DEPENDENT OUTER MEMBRANE RECEPTOR"/>
    <property type="match status" value="1"/>
</dbReference>
<keyword evidence="9 11" id="KW-0472">Membrane</keyword>
<dbReference type="InterPro" id="IPR012910">
    <property type="entry name" value="Plug_dom"/>
</dbReference>
<gene>
    <name evidence="16" type="ORF">H5J25_02960</name>
</gene>
<protein>
    <submittedName>
        <fullName evidence="16">TonB-dependent receptor</fullName>
    </submittedName>
</protein>
<keyword evidence="6" id="KW-0408">Iron</keyword>
<dbReference type="GO" id="GO:0009279">
    <property type="term" value="C:cell outer membrane"/>
    <property type="evidence" value="ECO:0007669"/>
    <property type="project" value="UniProtKB-SubCell"/>
</dbReference>
<evidence type="ECO:0000256" key="12">
    <source>
        <dbReference type="RuleBase" id="RU003357"/>
    </source>
</evidence>
<keyword evidence="2 11" id="KW-0813">Transport</keyword>
<dbReference type="Pfam" id="PF00593">
    <property type="entry name" value="TonB_dep_Rec_b-barrel"/>
    <property type="match status" value="1"/>
</dbReference>
<dbReference type="InterPro" id="IPR000531">
    <property type="entry name" value="Beta-barrel_TonB"/>
</dbReference>
<comment type="similarity">
    <text evidence="11 12">Belongs to the TonB-dependent receptor family.</text>
</comment>
<keyword evidence="10 11" id="KW-0998">Cell outer membrane</keyword>
<evidence type="ECO:0000256" key="5">
    <source>
        <dbReference type="ARBA" id="ARBA00022692"/>
    </source>
</evidence>
<keyword evidence="16" id="KW-0675">Receptor</keyword>
<evidence type="ECO:0000259" key="15">
    <source>
        <dbReference type="Pfam" id="PF07715"/>
    </source>
</evidence>
<keyword evidence="8 12" id="KW-0798">TonB box</keyword>
<keyword evidence="4" id="KW-0410">Iron transport</keyword>
<evidence type="ECO:0000256" key="4">
    <source>
        <dbReference type="ARBA" id="ARBA00022496"/>
    </source>
</evidence>
<name>A0A974S4R6_9SPHN</name>
<evidence type="ECO:0000256" key="7">
    <source>
        <dbReference type="ARBA" id="ARBA00023065"/>
    </source>
</evidence>
<evidence type="ECO:0000313" key="17">
    <source>
        <dbReference type="Proteomes" id="UP000595894"/>
    </source>
</evidence>
<dbReference type="SUPFAM" id="SSF56935">
    <property type="entry name" value="Porins"/>
    <property type="match status" value="1"/>
</dbReference>
<dbReference type="KEGG" id="sari:H5J25_02960"/>
<feature type="domain" description="TonB-dependent receptor plug" evidence="15">
    <location>
        <begin position="56"/>
        <end position="162"/>
    </location>
</feature>
<dbReference type="EMBL" id="CP061035">
    <property type="protein sequence ID" value="QQV77756.1"/>
    <property type="molecule type" value="Genomic_DNA"/>
</dbReference>
<dbReference type="Gene3D" id="2.40.170.20">
    <property type="entry name" value="TonB-dependent receptor, beta-barrel domain"/>
    <property type="match status" value="1"/>
</dbReference>
<dbReference type="GO" id="GO:0006826">
    <property type="term" value="P:iron ion transport"/>
    <property type="evidence" value="ECO:0007669"/>
    <property type="project" value="UniProtKB-KW"/>
</dbReference>
<keyword evidence="5 11" id="KW-0812">Transmembrane</keyword>
<evidence type="ECO:0000256" key="8">
    <source>
        <dbReference type="ARBA" id="ARBA00023077"/>
    </source>
</evidence>
<dbReference type="PROSITE" id="PS52016">
    <property type="entry name" value="TONB_DEPENDENT_REC_3"/>
    <property type="match status" value="1"/>
</dbReference>
<dbReference type="InterPro" id="IPR036942">
    <property type="entry name" value="Beta-barrel_TonB_sf"/>
</dbReference>
<evidence type="ECO:0000256" key="11">
    <source>
        <dbReference type="PROSITE-ProRule" id="PRU01360"/>
    </source>
</evidence>
<reference evidence="17" key="1">
    <citation type="submission" date="2020-09" db="EMBL/GenBank/DDBJ databases">
        <title>Sphingomonas sp., a new species isolated from pork steak.</title>
        <authorList>
            <person name="Heidler von Heilborn D."/>
        </authorList>
    </citation>
    <scope>NUCLEOTIDE SEQUENCE [LARGE SCALE GENOMIC DNA]</scope>
</reference>
<dbReference type="AlphaFoldDB" id="A0A974S4R6"/>
<feature type="domain" description="TonB-dependent receptor-like beta-barrel" evidence="14">
    <location>
        <begin position="265"/>
        <end position="723"/>
    </location>
</feature>
<feature type="chain" id="PRO_5037800048" evidence="13">
    <location>
        <begin position="25"/>
        <end position="753"/>
    </location>
</feature>
<keyword evidence="7" id="KW-0406">Ion transport</keyword>
<evidence type="ECO:0000259" key="14">
    <source>
        <dbReference type="Pfam" id="PF00593"/>
    </source>
</evidence>
<dbReference type="Pfam" id="PF07715">
    <property type="entry name" value="Plug"/>
    <property type="match status" value="1"/>
</dbReference>
<keyword evidence="3 11" id="KW-1134">Transmembrane beta strand</keyword>
<sequence length="753" mass="81240">MKVQGIFLGASVLALTFGSIAAQAQTAPSVPADQSEQTASQDGEVIVTARRRSENLSTTPVAATVLSGADLANKGVANVDALQFAAPSIVVNNFGQGIDFNVRGIGKGEHNTQTATGVITYRDGAPTFPGYFQQEPYYDVANVQILRGPQGTTVGQNATGGAVFVNSNDPIINGGLHGYVNANVGNYSEVGAQGAINLPISDTFAARVALYGTRRNGFYDISGPGGTRYTGNNGDQRHIAGRISLLWKPTAQLTISSKTDLDYLDMGAYVATPFQNYRPVGVAPVTQYSDLFDVSLNSPQEARDKFYRTILRVNYQFDSGIQLRSITGYSRGNTKYRADLDGTARIATATGVTPVVLPTADRTFFDNVNERQLSQELTLLSPDNARLSYQLGVFGVWNKYNFLPPFQFVSDNSSLPGPGSEYRLQGTNPNRSLAVFGQLGFALTPKLKVEVGGRYTASRSENDIQILQFNTPLTAIQKTTSDNFSYKASVGWEANGNNYLYGFVATGFKPGGLNPPVGLAAPDFFKEETVTSYEAGWKSNFADRKIRTTISGFYNAYKDFQVIIANPSLPVFGAQINVPDTTKIYGFEAEAEAKFGGFAFNVGMNVLHSEIGSFFALDPRGMLSFTPCNPNTGPANTLCRNLKGNDQTYAPNFTFNVGASYEIALGDGMTLTPRANYGHVGKQWATLFQTRALGDRLEARDILNAQVAFTKGSLTVTGYATNLTNQHYPAALNSGLYFAGAPRQYGLKVLKVF</sequence>
<dbReference type="PANTHER" id="PTHR32552">
    <property type="entry name" value="FERRICHROME IRON RECEPTOR-RELATED"/>
    <property type="match status" value="1"/>
</dbReference>
<keyword evidence="13" id="KW-0732">Signal</keyword>
<proteinExistence type="inferred from homology"/>
<organism evidence="16 17">
    <name type="scientific">Sphingomonas aliaeris</name>
    <dbReference type="NCBI Taxonomy" id="2759526"/>
    <lineage>
        <taxon>Bacteria</taxon>
        <taxon>Pseudomonadati</taxon>
        <taxon>Pseudomonadota</taxon>
        <taxon>Alphaproteobacteria</taxon>
        <taxon>Sphingomonadales</taxon>
        <taxon>Sphingomonadaceae</taxon>
        <taxon>Sphingomonas</taxon>
    </lineage>
</organism>
<evidence type="ECO:0000256" key="10">
    <source>
        <dbReference type="ARBA" id="ARBA00023237"/>
    </source>
</evidence>
<dbReference type="RefSeq" id="WP_202094608.1">
    <property type="nucleotide sequence ID" value="NZ_CP061035.1"/>
</dbReference>
<evidence type="ECO:0000256" key="9">
    <source>
        <dbReference type="ARBA" id="ARBA00023136"/>
    </source>
</evidence>
<evidence type="ECO:0000313" key="16">
    <source>
        <dbReference type="EMBL" id="QQV77756.1"/>
    </source>
</evidence>
<evidence type="ECO:0000256" key="6">
    <source>
        <dbReference type="ARBA" id="ARBA00023004"/>
    </source>
</evidence>
<keyword evidence="17" id="KW-1185">Reference proteome</keyword>
<evidence type="ECO:0000256" key="1">
    <source>
        <dbReference type="ARBA" id="ARBA00004571"/>
    </source>
</evidence>
<feature type="signal peptide" evidence="13">
    <location>
        <begin position="1"/>
        <end position="24"/>
    </location>
</feature>
<accession>A0A974S4R6</accession>
<dbReference type="InterPro" id="IPR039426">
    <property type="entry name" value="TonB-dep_rcpt-like"/>
</dbReference>
<dbReference type="Proteomes" id="UP000595894">
    <property type="component" value="Chromosome"/>
</dbReference>
<comment type="subcellular location">
    <subcellularLocation>
        <location evidence="1 11">Cell outer membrane</location>
        <topology evidence="1 11">Multi-pass membrane protein</topology>
    </subcellularLocation>
</comment>
<evidence type="ECO:0000256" key="13">
    <source>
        <dbReference type="SAM" id="SignalP"/>
    </source>
</evidence>
<evidence type="ECO:0000256" key="2">
    <source>
        <dbReference type="ARBA" id="ARBA00022448"/>
    </source>
</evidence>